<dbReference type="Proteomes" id="UP001172457">
    <property type="component" value="Chromosome 3"/>
</dbReference>
<reference evidence="2" key="1">
    <citation type="submission" date="2023-03" db="EMBL/GenBank/DDBJ databases">
        <title>Chromosome-scale reference genome and RAD-based genetic map of yellow starthistle (Centaurea solstitialis) reveal putative structural variation and QTLs associated with invader traits.</title>
        <authorList>
            <person name="Reatini B."/>
            <person name="Cang F.A."/>
            <person name="Jiang Q."/>
            <person name="Mckibben M.T.W."/>
            <person name="Barker M.S."/>
            <person name="Rieseberg L.H."/>
            <person name="Dlugosch K.M."/>
        </authorList>
    </citation>
    <scope>NUCLEOTIDE SEQUENCE</scope>
    <source>
        <strain evidence="2">CAN-66</strain>
        <tissue evidence="2">Leaf</tissue>
    </source>
</reference>
<dbReference type="Pfam" id="PF17921">
    <property type="entry name" value="Integrase_H2C2"/>
    <property type="match status" value="1"/>
</dbReference>
<dbReference type="InterPro" id="IPR041588">
    <property type="entry name" value="Integrase_H2C2"/>
</dbReference>
<protein>
    <recommendedName>
        <fullName evidence="1">C2H2-type domain-containing protein</fullName>
    </recommendedName>
</protein>
<name>A0AA38WK82_9ASTR</name>
<gene>
    <name evidence="2" type="ORF">OSB04_010009</name>
</gene>
<dbReference type="PROSITE" id="PS00028">
    <property type="entry name" value="ZINC_FINGER_C2H2_1"/>
    <property type="match status" value="1"/>
</dbReference>
<evidence type="ECO:0000313" key="3">
    <source>
        <dbReference type="Proteomes" id="UP001172457"/>
    </source>
</evidence>
<dbReference type="EMBL" id="JARYMX010000003">
    <property type="protein sequence ID" value="KAJ9555395.1"/>
    <property type="molecule type" value="Genomic_DNA"/>
</dbReference>
<accession>A0AA38WK82</accession>
<keyword evidence="3" id="KW-1185">Reference proteome</keyword>
<dbReference type="InterPro" id="IPR013087">
    <property type="entry name" value="Znf_C2H2_type"/>
</dbReference>
<comment type="caution">
    <text evidence="2">The sequence shown here is derived from an EMBL/GenBank/DDBJ whole genome shotgun (WGS) entry which is preliminary data.</text>
</comment>
<dbReference type="Gene3D" id="1.10.340.70">
    <property type="match status" value="1"/>
</dbReference>
<evidence type="ECO:0000259" key="1">
    <source>
        <dbReference type="PROSITE" id="PS00028"/>
    </source>
</evidence>
<dbReference type="AlphaFoldDB" id="A0AA38WK82"/>
<feature type="domain" description="C2H2-type" evidence="1">
    <location>
        <begin position="330"/>
        <end position="353"/>
    </location>
</feature>
<organism evidence="2 3">
    <name type="scientific">Centaurea solstitialis</name>
    <name type="common">yellow star-thistle</name>
    <dbReference type="NCBI Taxonomy" id="347529"/>
    <lineage>
        <taxon>Eukaryota</taxon>
        <taxon>Viridiplantae</taxon>
        <taxon>Streptophyta</taxon>
        <taxon>Embryophyta</taxon>
        <taxon>Tracheophyta</taxon>
        <taxon>Spermatophyta</taxon>
        <taxon>Magnoliopsida</taxon>
        <taxon>eudicotyledons</taxon>
        <taxon>Gunneridae</taxon>
        <taxon>Pentapetalae</taxon>
        <taxon>asterids</taxon>
        <taxon>campanulids</taxon>
        <taxon>Asterales</taxon>
        <taxon>Asteraceae</taxon>
        <taxon>Carduoideae</taxon>
        <taxon>Cardueae</taxon>
        <taxon>Centaureinae</taxon>
        <taxon>Centaurea</taxon>
    </lineage>
</organism>
<proteinExistence type="predicted"/>
<evidence type="ECO:0000313" key="2">
    <source>
        <dbReference type="EMBL" id="KAJ9555395.1"/>
    </source>
</evidence>
<sequence length="415" mass="47833">MSAVTTVTSRPIDYMRPSYGSTLSVHNLRMIIISEQRTISQSNVRYLGATYDISEQHLFHRKMEVYVNNMLDRMAIVRYHVQVASDPSFASVSSWGTRSYDEKLKPIQIKVMTITGWTITNVRCHPPLSSKSYDKEVMRLYLAIIPNTLSDVLDDCLSGAYTLADSTSNINLEQRCCLKIITRGQYDVLHMIRMRIQNYQLRSEKFARTKRSTTELILRCVTSKNQMNQILQEMHNGESRNHSGGKSLANGISQQGYYWPTLRENAMRYVQSSDACQRHSDLAYHPRLCATIALNLLAKELNRKYQSQDKPISIETLSTSLTMFRTIKECYNACIANFTRSTNAITHASQVSHDHRKYHTIIARIARLKLHELQVKCSKRTIISQVGKTTRQSHEYSYEYKEFLKTPKALVTRFS</sequence>